<accession>A0A840ZLH9</accession>
<keyword evidence="7" id="KW-1185">Reference proteome</keyword>
<reference evidence="6 7" key="1">
    <citation type="submission" date="2020-08" db="EMBL/GenBank/DDBJ databases">
        <title>Genomic Encyclopedia of Type Strains, Phase IV (KMG-IV): sequencing the most valuable type-strain genomes for metagenomic binning, comparative biology and taxonomic classification.</title>
        <authorList>
            <person name="Goeker M."/>
        </authorList>
    </citation>
    <scope>NUCLEOTIDE SEQUENCE [LARGE SCALE GENOMIC DNA]</scope>
    <source>
        <strain evidence="6 7">DSM 2163</strain>
    </source>
</reference>
<dbReference type="Pfam" id="PF00126">
    <property type="entry name" value="HTH_1"/>
    <property type="match status" value="1"/>
</dbReference>
<dbReference type="Gene3D" id="3.40.190.10">
    <property type="entry name" value="Periplasmic binding protein-like II"/>
    <property type="match status" value="2"/>
</dbReference>
<keyword evidence="3 6" id="KW-0238">DNA-binding</keyword>
<keyword evidence="4" id="KW-0804">Transcription</keyword>
<dbReference type="InterPro" id="IPR000847">
    <property type="entry name" value="LysR_HTH_N"/>
</dbReference>
<evidence type="ECO:0000256" key="4">
    <source>
        <dbReference type="ARBA" id="ARBA00023163"/>
    </source>
</evidence>
<evidence type="ECO:0000313" key="6">
    <source>
        <dbReference type="EMBL" id="MBB5758044.1"/>
    </source>
</evidence>
<protein>
    <submittedName>
        <fullName evidence="6">DNA-binding transcriptional LysR family regulator</fullName>
    </submittedName>
</protein>
<organism evidence="6 7">
    <name type="scientific">Methylorubrum rhodinum</name>
    <dbReference type="NCBI Taxonomy" id="29428"/>
    <lineage>
        <taxon>Bacteria</taxon>
        <taxon>Pseudomonadati</taxon>
        <taxon>Pseudomonadota</taxon>
        <taxon>Alphaproteobacteria</taxon>
        <taxon>Hyphomicrobiales</taxon>
        <taxon>Methylobacteriaceae</taxon>
        <taxon>Methylorubrum</taxon>
    </lineage>
</organism>
<feature type="domain" description="HTH lysR-type" evidence="5">
    <location>
        <begin position="2"/>
        <end position="59"/>
    </location>
</feature>
<evidence type="ECO:0000256" key="1">
    <source>
        <dbReference type="ARBA" id="ARBA00009437"/>
    </source>
</evidence>
<comment type="caution">
    <text evidence="6">The sequence shown here is derived from an EMBL/GenBank/DDBJ whole genome shotgun (WGS) entry which is preliminary data.</text>
</comment>
<dbReference type="Proteomes" id="UP000583454">
    <property type="component" value="Unassembled WGS sequence"/>
</dbReference>
<dbReference type="PROSITE" id="PS50931">
    <property type="entry name" value="HTH_LYSR"/>
    <property type="match status" value="1"/>
</dbReference>
<keyword evidence="2" id="KW-0805">Transcription regulation</keyword>
<dbReference type="InterPro" id="IPR036388">
    <property type="entry name" value="WH-like_DNA-bd_sf"/>
</dbReference>
<dbReference type="AlphaFoldDB" id="A0A840ZLH9"/>
<evidence type="ECO:0000256" key="2">
    <source>
        <dbReference type="ARBA" id="ARBA00023015"/>
    </source>
</evidence>
<proteinExistence type="inferred from homology"/>
<evidence type="ECO:0000313" key="7">
    <source>
        <dbReference type="Proteomes" id="UP000583454"/>
    </source>
</evidence>
<evidence type="ECO:0000256" key="3">
    <source>
        <dbReference type="ARBA" id="ARBA00023125"/>
    </source>
</evidence>
<dbReference type="InterPro" id="IPR050176">
    <property type="entry name" value="LTTR"/>
</dbReference>
<dbReference type="Pfam" id="PF03466">
    <property type="entry name" value="LysR_substrate"/>
    <property type="match status" value="1"/>
</dbReference>
<dbReference type="EMBL" id="JACHOP010000010">
    <property type="protein sequence ID" value="MBB5758044.1"/>
    <property type="molecule type" value="Genomic_DNA"/>
</dbReference>
<dbReference type="GO" id="GO:0003700">
    <property type="term" value="F:DNA-binding transcription factor activity"/>
    <property type="evidence" value="ECO:0007669"/>
    <property type="project" value="InterPro"/>
</dbReference>
<dbReference type="GO" id="GO:0003677">
    <property type="term" value="F:DNA binding"/>
    <property type="evidence" value="ECO:0007669"/>
    <property type="project" value="UniProtKB-KW"/>
</dbReference>
<dbReference type="Gene3D" id="1.10.10.10">
    <property type="entry name" value="Winged helix-like DNA-binding domain superfamily/Winged helix DNA-binding domain"/>
    <property type="match status" value="1"/>
</dbReference>
<name>A0A840ZLH9_9HYPH</name>
<dbReference type="RefSeq" id="WP_183570122.1">
    <property type="nucleotide sequence ID" value="NZ_JACHOP010000010.1"/>
</dbReference>
<dbReference type="PANTHER" id="PTHR30579">
    <property type="entry name" value="TRANSCRIPTIONAL REGULATOR"/>
    <property type="match status" value="1"/>
</dbReference>
<dbReference type="PANTHER" id="PTHR30579:SF7">
    <property type="entry name" value="HTH-TYPE TRANSCRIPTIONAL REGULATOR LRHA-RELATED"/>
    <property type="match status" value="1"/>
</dbReference>
<evidence type="ECO:0000259" key="5">
    <source>
        <dbReference type="PROSITE" id="PS50931"/>
    </source>
</evidence>
<sequence>MLDLASVRLFLLAVEFGNFSRAAEAAGTVQPVVSARIKALEAALGRKLLERTPRFVRPTEDGVAFLAKARALMAAHDAATRFDDAPTVRLAIGASDHALGTGLEHVIRHVRAALPHRSAVELRLGLSQPIRTAFDEGELDAVIIRREAGGADGEVLGLDPLGWRATEEDVVAPDRPIPLVTLGPHCGVRSMAVRHLEAAHRPWREAFVGGSCSALVAAVRAGLGIAPMGAVASGRMGDVGPRYGLPALPPSEIVMFARAHSPAVAAAARALEAAVQSMLRGA</sequence>
<gene>
    <name evidence="6" type="ORF">HNR00_002761</name>
</gene>
<comment type="similarity">
    <text evidence="1">Belongs to the LysR transcriptional regulatory family.</text>
</comment>
<dbReference type="PRINTS" id="PR00039">
    <property type="entry name" value="HTHLYSR"/>
</dbReference>
<dbReference type="InterPro" id="IPR036390">
    <property type="entry name" value="WH_DNA-bd_sf"/>
</dbReference>
<dbReference type="InterPro" id="IPR005119">
    <property type="entry name" value="LysR_subst-bd"/>
</dbReference>
<dbReference type="SUPFAM" id="SSF46785">
    <property type="entry name" value="Winged helix' DNA-binding domain"/>
    <property type="match status" value="1"/>
</dbReference>
<dbReference type="SUPFAM" id="SSF53850">
    <property type="entry name" value="Periplasmic binding protein-like II"/>
    <property type="match status" value="1"/>
</dbReference>